<protein>
    <submittedName>
        <fullName evidence="1">Uncharacterized protein</fullName>
    </submittedName>
</protein>
<evidence type="ECO:0000313" key="1">
    <source>
        <dbReference type="EMBL" id="ESA09176.1"/>
    </source>
</evidence>
<accession>U9U0N6</accession>
<proteinExistence type="predicted"/>
<dbReference type="EMBL" id="KI288386">
    <property type="protein sequence ID" value="ESA09176.1"/>
    <property type="molecule type" value="Genomic_DNA"/>
</dbReference>
<reference evidence="1" key="1">
    <citation type="submission" date="2013-07" db="EMBL/GenBank/DDBJ databases">
        <title>The genome of an arbuscular mycorrhizal fungus provides insights into the evolution of the oldest plant symbiosis.</title>
        <authorList>
            <consortium name="DOE Joint Genome Institute"/>
            <person name="Tisserant E."/>
            <person name="Malbreil M."/>
            <person name="Kuo A."/>
            <person name="Kohler A."/>
            <person name="Symeonidi A."/>
            <person name="Balestrini R."/>
            <person name="Charron P."/>
            <person name="Duensing N."/>
            <person name="Frei-dit-Frey N."/>
            <person name="Gianinazzi-Pearson V."/>
            <person name="Gilbert B."/>
            <person name="Handa Y."/>
            <person name="Hijri M."/>
            <person name="Kaul R."/>
            <person name="Kawaguchi M."/>
            <person name="Krajinski F."/>
            <person name="Lammers P."/>
            <person name="Lapierre D."/>
            <person name="Masclaux F.G."/>
            <person name="Murat C."/>
            <person name="Morin E."/>
            <person name="Ndikumana S."/>
            <person name="Pagni M."/>
            <person name="Petitpierre D."/>
            <person name="Requena N."/>
            <person name="Rosikiewicz P."/>
            <person name="Riley R."/>
            <person name="Saito K."/>
            <person name="San Clemente H."/>
            <person name="Shapiro H."/>
            <person name="van Tuinen D."/>
            <person name="Becard G."/>
            <person name="Bonfante P."/>
            <person name="Paszkowski U."/>
            <person name="Shachar-Hill Y."/>
            <person name="Young J.P."/>
            <person name="Sanders I.R."/>
            <person name="Henrissat B."/>
            <person name="Rensing S.A."/>
            <person name="Grigoriev I.V."/>
            <person name="Corradi N."/>
            <person name="Roux C."/>
            <person name="Martin F."/>
        </authorList>
    </citation>
    <scope>NUCLEOTIDE SEQUENCE</scope>
    <source>
        <strain evidence="1">DAOM 197198</strain>
    </source>
</reference>
<organism evidence="1">
    <name type="scientific">Rhizophagus irregularis (strain DAOM 181602 / DAOM 197198 / MUCL 43194)</name>
    <name type="common">Arbuscular mycorrhizal fungus</name>
    <name type="synonym">Glomus intraradices</name>
    <dbReference type="NCBI Taxonomy" id="747089"/>
    <lineage>
        <taxon>Eukaryota</taxon>
        <taxon>Fungi</taxon>
        <taxon>Fungi incertae sedis</taxon>
        <taxon>Mucoromycota</taxon>
        <taxon>Glomeromycotina</taxon>
        <taxon>Glomeromycetes</taxon>
        <taxon>Glomerales</taxon>
        <taxon>Glomeraceae</taxon>
        <taxon>Rhizophagus</taxon>
    </lineage>
</organism>
<name>U9U0N6_RHIID</name>
<dbReference type="AlphaFoldDB" id="U9U0N6"/>
<gene>
    <name evidence="1" type="ORF">GLOINDRAFT_30845</name>
</gene>
<dbReference type="HOGENOM" id="CLU_1971668_0_0_1"/>
<sequence>MIQEFSKVIPVNEQRLSTNGKWQNDPFYPKKLLSFTINEAKNAIEPSSKTMFDNLSTLIEKKGFTALSNNEYTSLIDESASFTITRKGLFWKIFAINHNIYSKSNNINIIVFFGTLKKSQSKKLCNI</sequence>